<feature type="domain" description="SWIM-type" evidence="7">
    <location>
        <begin position="533"/>
        <end position="569"/>
    </location>
</feature>
<dbReference type="Pfam" id="PF10551">
    <property type="entry name" value="MULE"/>
    <property type="match status" value="1"/>
</dbReference>
<dbReference type="InterPro" id="IPR006564">
    <property type="entry name" value="Znf_PMZ"/>
</dbReference>
<sequence>MAHDSGEQCPASLNECNNGDSEQVALSFPEEWIPKVDMEFETEQEAYDFYNRYAFEMGFSIRRSSRHLLRRGGEVKDRTFCCSREGIRGKDKRKENAQNSRYETRCNCNAKLKISLRNGKYYVFQFTPEHNHELASRTQVHRLRSHRHIIPPQPLSALGISPKATFDLTSGDGDGHENLGFILDFGNDLHADQSLTVRVGDNEGLLEYLEKMQLEDPKFFYSVQVDNKLHTTRNIFWADSRMIADYESFGDVVCFDTSYKSLNIDNKLFRLLVGVNNHKQVIVFGAAFLHDGTTESFKWIFSTFFKAMLGNKPKTILTDDNIAITKAIKMYMPETNHRICVWQIGQDICQQLSEVVGDHRSFCIDLSSCIYDPDDEATFIESWNLMLVKYKLVGNACLHRLFGKKEQWALVYNRNIFYAGIYSSLRCDGMNKELKNFLNTDSNILTFFKHLESLVQNGRFGELKADIAASQSMPKLKFNLGILKHAAGTYTPAIFKMFQEEVLQTWNCDMHFFSEASSISTYKLKTNGKMHEHTVIYDSSKVSVECSCKNFEFIGILCTHALKVLDFKNIRTIPECYLLKRWMKDAKMMGLVGNCVPCMDPKIELRRRYKELCRLFIQVASKAAETEETYAIAAAQASKLLQEVEKRLKKKYKPDPEGDHSELNGLEIELVQTGDGDVSSREQMPIKQLKGVKHIFNRKKKKIRRPQQIFAITSEQNLSDIHRNKILYNPTRDTLQGNASSSMGREVPQDNFPHPHTQAPNASLWLDLSQPPTIGSHTSLIADSFQLQGLQANSFPGIYPIHNPTTPSPLNQQGHLNMLQQFEPQIHSLSRQLFSGSAEG</sequence>
<evidence type="ECO:0000256" key="3">
    <source>
        <dbReference type="ARBA" id="ARBA00022771"/>
    </source>
</evidence>
<proteinExistence type="inferred from homology"/>
<evidence type="ECO:0000256" key="2">
    <source>
        <dbReference type="ARBA" id="ARBA00022723"/>
    </source>
</evidence>
<dbReference type="InterPro" id="IPR004330">
    <property type="entry name" value="FAR1_DNA_bnd_dom"/>
</dbReference>
<dbReference type="Proteomes" id="UP001418222">
    <property type="component" value="Unassembled WGS sequence"/>
</dbReference>
<keyword evidence="9" id="KW-1185">Reference proteome</keyword>
<comment type="subcellular location">
    <subcellularLocation>
        <location evidence="6">Nucleus</location>
    </subcellularLocation>
</comment>
<dbReference type="Pfam" id="PF03101">
    <property type="entry name" value="FAR1"/>
    <property type="match status" value="1"/>
</dbReference>
<dbReference type="InterPro" id="IPR031052">
    <property type="entry name" value="FHY3/FAR1"/>
</dbReference>
<dbReference type="GO" id="GO:0005634">
    <property type="term" value="C:nucleus"/>
    <property type="evidence" value="ECO:0007669"/>
    <property type="project" value="UniProtKB-SubCell"/>
</dbReference>
<evidence type="ECO:0000256" key="6">
    <source>
        <dbReference type="RuleBase" id="RU367018"/>
    </source>
</evidence>
<keyword evidence="6" id="KW-0539">Nucleus</keyword>
<evidence type="ECO:0000256" key="1">
    <source>
        <dbReference type="ARBA" id="ARBA00005889"/>
    </source>
</evidence>
<keyword evidence="3 5" id="KW-0863">Zinc-finger</keyword>
<reference evidence="8 9" key="1">
    <citation type="journal article" date="2022" name="Nat. Plants">
        <title>Genomes of leafy and leafless Platanthera orchids illuminate the evolution of mycoheterotrophy.</title>
        <authorList>
            <person name="Li M.H."/>
            <person name="Liu K.W."/>
            <person name="Li Z."/>
            <person name="Lu H.C."/>
            <person name="Ye Q.L."/>
            <person name="Zhang D."/>
            <person name="Wang J.Y."/>
            <person name="Li Y.F."/>
            <person name="Zhong Z.M."/>
            <person name="Liu X."/>
            <person name="Yu X."/>
            <person name="Liu D.K."/>
            <person name="Tu X.D."/>
            <person name="Liu B."/>
            <person name="Hao Y."/>
            <person name="Liao X.Y."/>
            <person name="Jiang Y.T."/>
            <person name="Sun W.H."/>
            <person name="Chen J."/>
            <person name="Chen Y.Q."/>
            <person name="Ai Y."/>
            <person name="Zhai J.W."/>
            <person name="Wu S.S."/>
            <person name="Zhou Z."/>
            <person name="Hsiao Y.Y."/>
            <person name="Wu W.L."/>
            <person name="Chen Y.Y."/>
            <person name="Lin Y.F."/>
            <person name="Hsu J.L."/>
            <person name="Li C.Y."/>
            <person name="Wang Z.W."/>
            <person name="Zhao X."/>
            <person name="Zhong W.Y."/>
            <person name="Ma X.K."/>
            <person name="Ma L."/>
            <person name="Huang J."/>
            <person name="Chen G.Z."/>
            <person name="Huang M.Z."/>
            <person name="Huang L."/>
            <person name="Peng D.H."/>
            <person name="Luo Y.B."/>
            <person name="Zou S.Q."/>
            <person name="Chen S.P."/>
            <person name="Lan S."/>
            <person name="Tsai W.C."/>
            <person name="Van de Peer Y."/>
            <person name="Liu Z.J."/>
        </authorList>
    </citation>
    <scope>NUCLEOTIDE SEQUENCE [LARGE SCALE GENOMIC DNA]</scope>
    <source>
        <strain evidence="8">Lor287</strain>
    </source>
</reference>
<dbReference type="SMART" id="SM00575">
    <property type="entry name" value="ZnF_PMZ"/>
    <property type="match status" value="1"/>
</dbReference>
<dbReference type="InterPro" id="IPR018289">
    <property type="entry name" value="MULE_transposase_dom"/>
</dbReference>
<comment type="similarity">
    <text evidence="1 6">Belongs to the FHY3/FAR1 family.</text>
</comment>
<protein>
    <recommendedName>
        <fullName evidence="6">Protein FAR1-RELATED SEQUENCE</fullName>
    </recommendedName>
</protein>
<dbReference type="GO" id="GO:0008270">
    <property type="term" value="F:zinc ion binding"/>
    <property type="evidence" value="ECO:0007669"/>
    <property type="project" value="UniProtKB-UniRule"/>
</dbReference>
<evidence type="ECO:0000256" key="5">
    <source>
        <dbReference type="PROSITE-ProRule" id="PRU00325"/>
    </source>
</evidence>
<keyword evidence="4 6" id="KW-0862">Zinc</keyword>
<gene>
    <name evidence="8" type="primary">FRS4</name>
    <name evidence="8" type="ORF">KSP39_PZI013490</name>
</gene>
<evidence type="ECO:0000256" key="4">
    <source>
        <dbReference type="ARBA" id="ARBA00022833"/>
    </source>
</evidence>
<dbReference type="AlphaFoldDB" id="A0AAP0BCN2"/>
<dbReference type="InterPro" id="IPR007527">
    <property type="entry name" value="Znf_SWIM"/>
</dbReference>
<dbReference type="Pfam" id="PF04434">
    <property type="entry name" value="SWIM"/>
    <property type="match status" value="1"/>
</dbReference>
<comment type="function">
    <text evidence="6">Putative transcription activator involved in regulating light control of development.</text>
</comment>
<comment type="caution">
    <text evidence="8">The sequence shown here is derived from an EMBL/GenBank/DDBJ whole genome shotgun (WGS) entry which is preliminary data.</text>
</comment>
<evidence type="ECO:0000259" key="7">
    <source>
        <dbReference type="PROSITE" id="PS50966"/>
    </source>
</evidence>
<dbReference type="EMBL" id="JBBWWQ010000011">
    <property type="protein sequence ID" value="KAK8935713.1"/>
    <property type="molecule type" value="Genomic_DNA"/>
</dbReference>
<accession>A0AAP0BCN2</accession>
<evidence type="ECO:0000313" key="8">
    <source>
        <dbReference type="EMBL" id="KAK8935713.1"/>
    </source>
</evidence>
<evidence type="ECO:0000313" key="9">
    <source>
        <dbReference type="Proteomes" id="UP001418222"/>
    </source>
</evidence>
<dbReference type="PANTHER" id="PTHR31669">
    <property type="entry name" value="PROTEIN FAR1-RELATED SEQUENCE 10-RELATED"/>
    <property type="match status" value="1"/>
</dbReference>
<name>A0AAP0BCN2_9ASPA</name>
<dbReference type="GO" id="GO:0006355">
    <property type="term" value="P:regulation of DNA-templated transcription"/>
    <property type="evidence" value="ECO:0007669"/>
    <property type="project" value="UniProtKB-UniRule"/>
</dbReference>
<organism evidence="8 9">
    <name type="scientific">Platanthera zijinensis</name>
    <dbReference type="NCBI Taxonomy" id="2320716"/>
    <lineage>
        <taxon>Eukaryota</taxon>
        <taxon>Viridiplantae</taxon>
        <taxon>Streptophyta</taxon>
        <taxon>Embryophyta</taxon>
        <taxon>Tracheophyta</taxon>
        <taxon>Spermatophyta</taxon>
        <taxon>Magnoliopsida</taxon>
        <taxon>Liliopsida</taxon>
        <taxon>Asparagales</taxon>
        <taxon>Orchidaceae</taxon>
        <taxon>Orchidoideae</taxon>
        <taxon>Orchideae</taxon>
        <taxon>Orchidinae</taxon>
        <taxon>Platanthera</taxon>
    </lineage>
</organism>
<dbReference type="PANTHER" id="PTHR31669:SF299">
    <property type="entry name" value="PROTEIN FAR1-RELATED SEQUENCE"/>
    <property type="match status" value="1"/>
</dbReference>
<keyword evidence="2 6" id="KW-0479">Metal-binding</keyword>
<dbReference type="PROSITE" id="PS50966">
    <property type="entry name" value="ZF_SWIM"/>
    <property type="match status" value="1"/>
</dbReference>